<organism evidence="2 3">
    <name type="scientific">Sediminibacillus albus</name>
    <dbReference type="NCBI Taxonomy" id="407036"/>
    <lineage>
        <taxon>Bacteria</taxon>
        <taxon>Bacillati</taxon>
        <taxon>Bacillota</taxon>
        <taxon>Bacilli</taxon>
        <taxon>Bacillales</taxon>
        <taxon>Bacillaceae</taxon>
        <taxon>Sediminibacillus</taxon>
    </lineage>
</organism>
<evidence type="ECO:0000256" key="1">
    <source>
        <dbReference type="SAM" id="MobiDB-lite"/>
    </source>
</evidence>
<feature type="compositionally biased region" description="Low complexity" evidence="1">
    <location>
        <begin position="169"/>
        <end position="184"/>
    </location>
</feature>
<keyword evidence="3" id="KW-1185">Reference proteome</keyword>
<reference evidence="2 3" key="1">
    <citation type="submission" date="2016-10" db="EMBL/GenBank/DDBJ databases">
        <authorList>
            <person name="de Groot N.N."/>
        </authorList>
    </citation>
    <scope>NUCLEOTIDE SEQUENCE [LARGE SCALE GENOMIC DNA]</scope>
    <source>
        <strain evidence="2 3">CGMCC 1.6502</strain>
    </source>
</reference>
<protein>
    <submittedName>
        <fullName evidence="2">Uncharacterized protein</fullName>
    </submittedName>
</protein>
<dbReference type="RefSeq" id="WP_139184410.1">
    <property type="nucleotide sequence ID" value="NZ_FNFL01000003.1"/>
</dbReference>
<evidence type="ECO:0000313" key="2">
    <source>
        <dbReference type="EMBL" id="SDK13666.1"/>
    </source>
</evidence>
<name>A0A1G8ZEW6_9BACI</name>
<sequence length="184" mass="20610">MKRKIAFIISVLLVFLVALPQVFSANGESEGLEIFHATTVINLNDQFSLNPNVYFYGKENDYELEIQYGGGEFSIPIESVQKAEFSDTEKPSYQTLPPEGSYALKTIDEGDTVYSTNSSPEHKLDIISSSEYPVYQDENGENVIYIGNTAFFYEEKEDIVMTEDDSSKTTGGETETTTTEEQLT</sequence>
<dbReference type="EMBL" id="FNFL01000003">
    <property type="protein sequence ID" value="SDK13666.1"/>
    <property type="molecule type" value="Genomic_DNA"/>
</dbReference>
<dbReference type="Proteomes" id="UP000198694">
    <property type="component" value="Unassembled WGS sequence"/>
</dbReference>
<proteinExistence type="predicted"/>
<feature type="non-terminal residue" evidence="2">
    <location>
        <position position="184"/>
    </location>
</feature>
<feature type="region of interest" description="Disordered" evidence="1">
    <location>
        <begin position="161"/>
        <end position="184"/>
    </location>
</feature>
<dbReference type="AlphaFoldDB" id="A0A1G8ZEW6"/>
<dbReference type="OrthoDB" id="2984480at2"/>
<evidence type="ECO:0000313" key="3">
    <source>
        <dbReference type="Proteomes" id="UP000198694"/>
    </source>
</evidence>
<dbReference type="STRING" id="407036.SAMN05216243_1969"/>
<accession>A0A1G8ZEW6</accession>
<gene>
    <name evidence="2" type="ORF">SAMN05216243_1969</name>
</gene>